<feature type="transmembrane region" description="Helical" evidence="6">
    <location>
        <begin position="92"/>
        <end position="118"/>
    </location>
</feature>
<comment type="subcellular location">
    <subcellularLocation>
        <location evidence="1">Cell membrane</location>
        <topology evidence="1">Multi-pass membrane protein</topology>
    </subcellularLocation>
</comment>
<dbReference type="PANTHER" id="PTHR30250">
    <property type="entry name" value="PST FAMILY PREDICTED COLANIC ACID TRANSPORTER"/>
    <property type="match status" value="1"/>
</dbReference>
<keyword evidence="3 6" id="KW-0812">Transmembrane</keyword>
<dbReference type="InterPro" id="IPR002797">
    <property type="entry name" value="Polysacc_synth"/>
</dbReference>
<protein>
    <submittedName>
        <fullName evidence="7">Polysaccharide biosynthesis protein</fullName>
    </submittedName>
</protein>
<gene>
    <name evidence="7" type="ORF">H839_17223</name>
</gene>
<dbReference type="PANTHER" id="PTHR30250:SF11">
    <property type="entry name" value="O-ANTIGEN TRANSPORTER-RELATED"/>
    <property type="match status" value="1"/>
</dbReference>
<feature type="transmembrane region" description="Helical" evidence="6">
    <location>
        <begin position="392"/>
        <end position="410"/>
    </location>
</feature>
<dbReference type="InterPro" id="IPR050833">
    <property type="entry name" value="Poly_Biosynth_Transport"/>
</dbReference>
<keyword evidence="2" id="KW-1003">Cell membrane</keyword>
<feature type="transmembrane region" description="Helical" evidence="6">
    <location>
        <begin position="124"/>
        <end position="144"/>
    </location>
</feature>
<feature type="transmembrane region" description="Helical" evidence="6">
    <location>
        <begin position="364"/>
        <end position="386"/>
    </location>
</feature>
<evidence type="ECO:0000313" key="7">
    <source>
        <dbReference type="EMBL" id="EZP75263.1"/>
    </source>
</evidence>
<evidence type="ECO:0000256" key="2">
    <source>
        <dbReference type="ARBA" id="ARBA00022475"/>
    </source>
</evidence>
<feature type="transmembrane region" description="Helical" evidence="6">
    <location>
        <begin position="12"/>
        <end position="36"/>
    </location>
</feature>
<accession>A0ABC9VB10</accession>
<sequence>MGIFRNIKENNVIKSIISFGLATLLSAILTFVVGVITRNILGPEQYGYWLTVSILFTLAPLFQLGALNAMNREVPFYMARNDDYKVKEIRDLTLSFIFTLPSLLIIILIVLSIFLFFTNINYEYKIGLLLASFCSFLIYLSSYVEMYYKSQQNFKMASKAVTIKIVSQSLLTLFFVYFLGYEGLYIGMILGLIIQIITERRTFRKFKFIYDVAKYKSLIKIGFPILMVGIIWSLLTASDRLIIAIFMSPKDLGNYGVGMLVFSSMMLLPQVVSQVLYPKIVELVSKEKYLEIKKIFWRVNGALAIFIGLMVIAGFFIFPLFIKYVMPEYEGGIKAGQILILGIYPFTMVSVAANYFNSTNNQKIYIGILIAVIIINFILSILFLFIKYDITSVATATSVSYVIYFLLMNGKFLKIIKEYK</sequence>
<organism evidence="7 8">
    <name type="scientific">Parageobacillus genomosp. 1</name>
    <dbReference type="NCBI Taxonomy" id="1295642"/>
    <lineage>
        <taxon>Bacteria</taxon>
        <taxon>Bacillati</taxon>
        <taxon>Bacillota</taxon>
        <taxon>Bacilli</taxon>
        <taxon>Bacillales</taxon>
        <taxon>Anoxybacillaceae</taxon>
        <taxon>Parageobacillus</taxon>
    </lineage>
</organism>
<evidence type="ECO:0000256" key="1">
    <source>
        <dbReference type="ARBA" id="ARBA00004651"/>
    </source>
</evidence>
<reference evidence="7 8" key="1">
    <citation type="journal article" date="2014" name="Appl. Microbiol. Biotechnol.">
        <title>Transformable facultative thermophile Geobacillus stearothermophilus NUB3621 as a host strain for metabolic engineering.</title>
        <authorList>
            <person name="Blanchard K."/>
            <person name="Robic S."/>
            <person name="Matsumura I."/>
        </authorList>
    </citation>
    <scope>NUCLEOTIDE SEQUENCE [LARGE SCALE GENOMIC DNA]</scope>
    <source>
        <strain evidence="7 8">NUB3621</strain>
    </source>
</reference>
<feature type="transmembrane region" description="Helical" evidence="6">
    <location>
        <begin position="297"/>
        <end position="318"/>
    </location>
</feature>
<name>A0ABC9VB10_9BACL</name>
<comment type="caution">
    <text evidence="7">The sequence shown here is derived from an EMBL/GenBank/DDBJ whole genome shotgun (WGS) entry which is preliminary data.</text>
</comment>
<feature type="transmembrane region" description="Helical" evidence="6">
    <location>
        <begin position="338"/>
        <end position="357"/>
    </location>
</feature>
<dbReference type="RefSeq" id="WP_043906213.1">
    <property type="nucleotide sequence ID" value="NZ_CM002692.1"/>
</dbReference>
<keyword evidence="8" id="KW-1185">Reference proteome</keyword>
<evidence type="ECO:0000256" key="6">
    <source>
        <dbReference type="SAM" id="Phobius"/>
    </source>
</evidence>
<dbReference type="EMBL" id="AOTZ01000009">
    <property type="protein sequence ID" value="EZP75263.1"/>
    <property type="molecule type" value="Genomic_DNA"/>
</dbReference>
<feature type="transmembrane region" description="Helical" evidence="6">
    <location>
        <begin position="183"/>
        <end position="198"/>
    </location>
</feature>
<proteinExistence type="predicted"/>
<evidence type="ECO:0000256" key="5">
    <source>
        <dbReference type="ARBA" id="ARBA00023136"/>
    </source>
</evidence>
<feature type="transmembrane region" description="Helical" evidence="6">
    <location>
        <begin position="255"/>
        <end position="277"/>
    </location>
</feature>
<dbReference type="AlphaFoldDB" id="A0ABC9VB10"/>
<evidence type="ECO:0000256" key="3">
    <source>
        <dbReference type="ARBA" id="ARBA00022692"/>
    </source>
</evidence>
<feature type="transmembrane region" description="Helical" evidence="6">
    <location>
        <begin position="218"/>
        <end position="235"/>
    </location>
</feature>
<evidence type="ECO:0000256" key="4">
    <source>
        <dbReference type="ARBA" id="ARBA00022989"/>
    </source>
</evidence>
<dbReference type="Pfam" id="PF01943">
    <property type="entry name" value="Polysacc_synt"/>
    <property type="match status" value="1"/>
</dbReference>
<feature type="transmembrane region" description="Helical" evidence="6">
    <location>
        <begin position="48"/>
        <end position="71"/>
    </location>
</feature>
<dbReference type="Proteomes" id="UP000023566">
    <property type="component" value="Chromosome"/>
</dbReference>
<evidence type="ECO:0000313" key="8">
    <source>
        <dbReference type="Proteomes" id="UP000023566"/>
    </source>
</evidence>
<dbReference type="GO" id="GO:0005886">
    <property type="term" value="C:plasma membrane"/>
    <property type="evidence" value="ECO:0007669"/>
    <property type="project" value="UniProtKB-SubCell"/>
</dbReference>
<keyword evidence="5 6" id="KW-0472">Membrane</keyword>
<keyword evidence="4 6" id="KW-1133">Transmembrane helix</keyword>